<evidence type="ECO:0000313" key="4">
    <source>
        <dbReference type="Proteomes" id="UP001295463"/>
    </source>
</evidence>
<evidence type="ECO:0000256" key="1">
    <source>
        <dbReference type="ARBA" id="ARBA00022729"/>
    </source>
</evidence>
<dbReference type="NCBIfam" id="TIGR03507">
    <property type="entry name" value="decahem_SO1788"/>
    <property type="match status" value="1"/>
</dbReference>
<dbReference type="RefSeq" id="WP_305732574.1">
    <property type="nucleotide sequence ID" value="NZ_OW150024.1"/>
</dbReference>
<sequence length="682" mass="70448">MTLTAPNVAADLGDLTYDPTLTHRLVIQISGAARGTGSNTADGSNSGVASANIADPANIIYDFVPATGKAVTSANAQRNVVSTESCNSCHSKLNGLGFHGGSRNDARICVVCHTDQRKFGRTNSASTGGAFTGSPYIADGEVQGDFPVFIHKLHAGEALTKTGYNYAGVQYNHITYPQPVNNCVKCHSGAEATQAANWGSVPSRLACGSCHDGINWSTGAGHIGGSASNDANCALCHKTADITRYHVTVDPTGANGRAGYPLNTAVNVPTNGYPSGQGPSIPLASQLNLPSGVYKIAYEIKSVKVVGAAGAKKAQITYRILKDGQPVTLRSSGYLIDNVDGSPGLYIAYAAANTFGVAAPADWTTSFNVSVKNVRDGVGGNSQTGPDADGYYTATLATIIPDTATMVTGLVGIDYSGFVQLNHPAYPQGIRLNDAVFPMKVADGYNPRRSIVSAAKCNACHGQLGTGPSFHGGTRNNGEGCAVCHYNGRATGHVGASYNYGGGWSVSAKDLVHGIHGSGKRTVDYSYEATASNPAGFGHVTYPGVLKNCEQCHVAGSYDFSNTASKNALTGLLWSAALSGNFPDPGANTVIGLSPWVKSFGNGYEDYSVGAGANHLVISPITASCFGCHDTSSAVAHMQQNGGKLYVKRSTTLVGGVAVNTEACMACHGSGKIGDIKKVHSK</sequence>
<dbReference type="InterPro" id="IPR036280">
    <property type="entry name" value="Multihaem_cyt_sf"/>
</dbReference>
<keyword evidence="1" id="KW-0732">Signal</keyword>
<dbReference type="PANTHER" id="PTHR35038">
    <property type="entry name" value="DISSIMILATORY SULFITE REDUCTASE SIRA"/>
    <property type="match status" value="1"/>
</dbReference>
<dbReference type="InterPro" id="IPR051829">
    <property type="entry name" value="Multiheme_Cytochr_ET"/>
</dbReference>
<dbReference type="Proteomes" id="UP001295463">
    <property type="component" value="Chromosome"/>
</dbReference>
<name>A0ABM9D978_9BACT</name>
<feature type="domain" description="Outer membrane cytochrome MtrC/MtrF-like" evidence="2">
    <location>
        <begin position="449"/>
        <end position="681"/>
    </location>
</feature>
<dbReference type="SUPFAM" id="SSF48695">
    <property type="entry name" value="Multiheme cytochromes"/>
    <property type="match status" value="1"/>
</dbReference>
<dbReference type="EMBL" id="OW150024">
    <property type="protein sequence ID" value="CAH2031778.1"/>
    <property type="molecule type" value="Genomic_DNA"/>
</dbReference>
<dbReference type="PANTHER" id="PTHR35038:SF6">
    <property type="entry name" value="SURFACE LOCALIZED DECAHEME CYTOCHROME C LIPOPROTEIN"/>
    <property type="match status" value="1"/>
</dbReference>
<reference evidence="3 4" key="1">
    <citation type="submission" date="2022-03" db="EMBL/GenBank/DDBJ databases">
        <authorList>
            <person name="Koch H."/>
        </authorList>
    </citation>
    <scope>NUCLEOTIDE SEQUENCE [LARGE SCALE GENOMIC DNA]</scope>
    <source>
        <strain evidence="3 4">G1</strain>
    </source>
</reference>
<organism evidence="3 4">
    <name type="scientific">Trichlorobacter ammonificans</name>
    <dbReference type="NCBI Taxonomy" id="2916410"/>
    <lineage>
        <taxon>Bacteria</taxon>
        <taxon>Pseudomonadati</taxon>
        <taxon>Thermodesulfobacteriota</taxon>
        <taxon>Desulfuromonadia</taxon>
        <taxon>Geobacterales</taxon>
        <taxon>Geobacteraceae</taxon>
        <taxon>Trichlorobacter</taxon>
    </lineage>
</organism>
<evidence type="ECO:0000313" key="3">
    <source>
        <dbReference type="EMBL" id="CAH2031778.1"/>
    </source>
</evidence>
<dbReference type="InterPro" id="IPR020014">
    <property type="entry name" value="Decahaem_cyt-c_OmcA/MtrC"/>
</dbReference>
<proteinExistence type="predicted"/>
<dbReference type="Gene3D" id="1.10.720.180">
    <property type="match status" value="2"/>
</dbReference>
<gene>
    <name evidence="3" type="ORF">GEAMG1_1943</name>
</gene>
<dbReference type="Pfam" id="PF22113">
    <property type="entry name" value="Mtrc-MtrF_II-IV_dom"/>
    <property type="match status" value="2"/>
</dbReference>
<feature type="domain" description="Outer membrane cytochrome MtrC/MtrF-like" evidence="2">
    <location>
        <begin position="78"/>
        <end position="246"/>
    </location>
</feature>
<protein>
    <recommendedName>
        <fullName evidence="2">Outer membrane cytochrome MtrC/MtrF-like domain-containing protein</fullName>
    </recommendedName>
</protein>
<dbReference type="InterPro" id="IPR054337">
    <property type="entry name" value="Mtrc-MtrF-like_dom_II/IV"/>
</dbReference>
<accession>A0ABM9D978</accession>
<evidence type="ECO:0000259" key="2">
    <source>
        <dbReference type="Pfam" id="PF22113"/>
    </source>
</evidence>
<keyword evidence="4" id="KW-1185">Reference proteome</keyword>